<proteinExistence type="predicted"/>
<comment type="caution">
    <text evidence="2">The sequence shown here is derived from an EMBL/GenBank/DDBJ whole genome shotgun (WGS) entry which is preliminary data.</text>
</comment>
<protein>
    <submittedName>
        <fullName evidence="2">Uncharacterized protein</fullName>
    </submittedName>
</protein>
<accession>A0A0F9DF40</accession>
<reference evidence="2" key="1">
    <citation type="journal article" date="2015" name="Nature">
        <title>Complex archaea that bridge the gap between prokaryotes and eukaryotes.</title>
        <authorList>
            <person name="Spang A."/>
            <person name="Saw J.H."/>
            <person name="Jorgensen S.L."/>
            <person name="Zaremba-Niedzwiedzka K."/>
            <person name="Martijn J."/>
            <person name="Lind A.E."/>
            <person name="van Eijk R."/>
            <person name="Schleper C."/>
            <person name="Guy L."/>
            <person name="Ettema T.J."/>
        </authorList>
    </citation>
    <scope>NUCLEOTIDE SEQUENCE</scope>
</reference>
<keyword evidence="1" id="KW-0472">Membrane</keyword>
<keyword evidence="1" id="KW-1133">Transmembrane helix</keyword>
<evidence type="ECO:0000313" key="2">
    <source>
        <dbReference type="EMBL" id="KKL52376.1"/>
    </source>
</evidence>
<organism evidence="2">
    <name type="scientific">marine sediment metagenome</name>
    <dbReference type="NCBI Taxonomy" id="412755"/>
    <lineage>
        <taxon>unclassified sequences</taxon>
        <taxon>metagenomes</taxon>
        <taxon>ecological metagenomes</taxon>
    </lineage>
</organism>
<dbReference type="AlphaFoldDB" id="A0A0F9DF40"/>
<sequence length="32" mass="3461">MRAGDLVFVVFLAAIVSAIVSVAIRVPFWLLS</sequence>
<name>A0A0F9DF40_9ZZZZ</name>
<gene>
    <name evidence="2" type="ORF">LCGC14_2286100</name>
</gene>
<keyword evidence="1" id="KW-0812">Transmembrane</keyword>
<dbReference type="EMBL" id="LAZR01031915">
    <property type="protein sequence ID" value="KKL52376.1"/>
    <property type="molecule type" value="Genomic_DNA"/>
</dbReference>
<feature type="transmembrane region" description="Helical" evidence="1">
    <location>
        <begin position="6"/>
        <end position="31"/>
    </location>
</feature>
<evidence type="ECO:0000256" key="1">
    <source>
        <dbReference type="SAM" id="Phobius"/>
    </source>
</evidence>